<dbReference type="GO" id="GO:0005524">
    <property type="term" value="F:ATP binding"/>
    <property type="evidence" value="ECO:0007669"/>
    <property type="project" value="InterPro"/>
</dbReference>
<dbReference type="PaxDb" id="2903-EOD20361"/>
<dbReference type="GeneID" id="17265899"/>
<evidence type="ECO:0000259" key="2">
    <source>
        <dbReference type="Pfam" id="PF02562"/>
    </source>
</evidence>
<reference evidence="3" key="2">
    <citation type="submission" date="2024-10" db="UniProtKB">
        <authorList>
            <consortium name="EnsemblProtists"/>
        </authorList>
    </citation>
    <scope>IDENTIFICATION</scope>
</reference>
<organism evidence="3 4">
    <name type="scientific">Emiliania huxleyi (strain CCMP1516)</name>
    <dbReference type="NCBI Taxonomy" id="280463"/>
    <lineage>
        <taxon>Eukaryota</taxon>
        <taxon>Haptista</taxon>
        <taxon>Haptophyta</taxon>
        <taxon>Prymnesiophyceae</taxon>
        <taxon>Isochrysidales</taxon>
        <taxon>Noelaerhabdaceae</taxon>
        <taxon>Emiliania</taxon>
    </lineage>
</organism>
<feature type="compositionally biased region" description="Basic and acidic residues" evidence="1">
    <location>
        <begin position="43"/>
        <end position="55"/>
    </location>
</feature>
<reference evidence="4" key="1">
    <citation type="journal article" date="2013" name="Nature">
        <title>Pan genome of the phytoplankton Emiliania underpins its global distribution.</title>
        <authorList>
            <person name="Read B.A."/>
            <person name="Kegel J."/>
            <person name="Klute M.J."/>
            <person name="Kuo A."/>
            <person name="Lefebvre S.C."/>
            <person name="Maumus F."/>
            <person name="Mayer C."/>
            <person name="Miller J."/>
            <person name="Monier A."/>
            <person name="Salamov A."/>
            <person name="Young J."/>
            <person name="Aguilar M."/>
            <person name="Claverie J.M."/>
            <person name="Frickenhaus S."/>
            <person name="Gonzalez K."/>
            <person name="Herman E.K."/>
            <person name="Lin Y.C."/>
            <person name="Napier J."/>
            <person name="Ogata H."/>
            <person name="Sarno A.F."/>
            <person name="Shmutz J."/>
            <person name="Schroeder D."/>
            <person name="de Vargas C."/>
            <person name="Verret F."/>
            <person name="von Dassow P."/>
            <person name="Valentin K."/>
            <person name="Van de Peer Y."/>
            <person name="Wheeler G."/>
            <person name="Dacks J.B."/>
            <person name="Delwiche C.F."/>
            <person name="Dyhrman S.T."/>
            <person name="Glockner G."/>
            <person name="John U."/>
            <person name="Richards T."/>
            <person name="Worden A.Z."/>
            <person name="Zhang X."/>
            <person name="Grigoriev I.V."/>
            <person name="Allen A.E."/>
            <person name="Bidle K."/>
            <person name="Borodovsky M."/>
            <person name="Bowler C."/>
            <person name="Brownlee C."/>
            <person name="Cock J.M."/>
            <person name="Elias M."/>
            <person name="Gladyshev V.N."/>
            <person name="Groth M."/>
            <person name="Guda C."/>
            <person name="Hadaegh A."/>
            <person name="Iglesias-Rodriguez M.D."/>
            <person name="Jenkins J."/>
            <person name="Jones B.M."/>
            <person name="Lawson T."/>
            <person name="Leese F."/>
            <person name="Lindquist E."/>
            <person name="Lobanov A."/>
            <person name="Lomsadze A."/>
            <person name="Malik S.B."/>
            <person name="Marsh M.E."/>
            <person name="Mackinder L."/>
            <person name="Mock T."/>
            <person name="Mueller-Roeber B."/>
            <person name="Pagarete A."/>
            <person name="Parker M."/>
            <person name="Probert I."/>
            <person name="Quesneville H."/>
            <person name="Raines C."/>
            <person name="Rensing S.A."/>
            <person name="Riano-Pachon D.M."/>
            <person name="Richier S."/>
            <person name="Rokitta S."/>
            <person name="Shiraiwa Y."/>
            <person name="Soanes D.M."/>
            <person name="van der Giezen M."/>
            <person name="Wahlund T.M."/>
            <person name="Williams B."/>
            <person name="Wilson W."/>
            <person name="Wolfe G."/>
            <person name="Wurch L.L."/>
        </authorList>
    </citation>
    <scope>NUCLEOTIDE SEQUENCE</scope>
</reference>
<dbReference type="Pfam" id="PF02562">
    <property type="entry name" value="PhoH"/>
    <property type="match status" value="1"/>
</dbReference>
<dbReference type="AlphaFoldDB" id="A0A0D3JA26"/>
<dbReference type="KEGG" id="ehx:EMIHUDRAFT_424754"/>
<feature type="region of interest" description="Disordered" evidence="1">
    <location>
        <begin position="201"/>
        <end position="226"/>
    </location>
</feature>
<dbReference type="Gene3D" id="3.40.50.300">
    <property type="entry name" value="P-loop containing nucleotide triphosphate hydrolases"/>
    <property type="match status" value="1"/>
</dbReference>
<evidence type="ECO:0000313" key="4">
    <source>
        <dbReference type="Proteomes" id="UP000013827"/>
    </source>
</evidence>
<protein>
    <recommendedName>
        <fullName evidence="2">PhoH-like protein domain-containing protein</fullName>
    </recommendedName>
</protein>
<feature type="domain" description="PhoH-like protein" evidence="2">
    <location>
        <begin position="144"/>
        <end position="193"/>
    </location>
</feature>
<feature type="compositionally biased region" description="Pro residues" evidence="1">
    <location>
        <begin position="216"/>
        <end position="226"/>
    </location>
</feature>
<accession>A0A0D3JA26</accession>
<keyword evidence="4" id="KW-1185">Reference proteome</keyword>
<dbReference type="Proteomes" id="UP000013827">
    <property type="component" value="Unassembled WGS sequence"/>
</dbReference>
<evidence type="ECO:0000313" key="3">
    <source>
        <dbReference type="EnsemblProtists" id="EOD20361"/>
    </source>
</evidence>
<feature type="compositionally biased region" description="Low complexity" evidence="1">
    <location>
        <begin position="111"/>
        <end position="121"/>
    </location>
</feature>
<dbReference type="InterPro" id="IPR027417">
    <property type="entry name" value="P-loop_NTPase"/>
</dbReference>
<proteinExistence type="predicted"/>
<sequence length="226" mass="23445">ASGGRRRQREEAEELSPGRRLAVAAPRPWDLGGAEADPPSLQPRRDGRDAHEWERGGSPCAKRQRQNNATSGVRSSGGGSGDSSGGSGGGGGGGGGGSGRGGGGGGAASRLPTTSPLSLLPDAGPVKPAANFSWGEYQQVQFVPNSDGQRRYHRQLSYADIIVAYGPAGTGKTLFAVQEGLQRLRKGSVARVLSSAARTVLSKRRRGESRTCPLGHPRPPGPHWPR</sequence>
<dbReference type="HOGENOM" id="CLU_1227583_0_0_1"/>
<dbReference type="RefSeq" id="XP_005772790.1">
    <property type="nucleotide sequence ID" value="XM_005772733.1"/>
</dbReference>
<feature type="region of interest" description="Disordered" evidence="1">
    <location>
        <begin position="1"/>
        <end position="130"/>
    </location>
</feature>
<dbReference type="InterPro" id="IPR003714">
    <property type="entry name" value="PhoH"/>
</dbReference>
<feature type="compositionally biased region" description="Gly residues" evidence="1">
    <location>
        <begin position="75"/>
        <end position="107"/>
    </location>
</feature>
<evidence type="ECO:0000256" key="1">
    <source>
        <dbReference type="SAM" id="MobiDB-lite"/>
    </source>
</evidence>
<dbReference type="EnsemblProtists" id="EOD20361">
    <property type="protein sequence ID" value="EOD20361"/>
    <property type="gene ID" value="EMIHUDRAFT_424754"/>
</dbReference>
<name>A0A0D3JA26_EMIH1</name>